<feature type="domain" description="Type I restriction modification DNA specificity" evidence="4">
    <location>
        <begin position="237"/>
        <end position="415"/>
    </location>
</feature>
<dbReference type="SUPFAM" id="SSF116734">
    <property type="entry name" value="DNA methylase specificity domain"/>
    <property type="match status" value="2"/>
</dbReference>
<dbReference type="AlphaFoldDB" id="A0A081C8B3"/>
<evidence type="ECO:0000259" key="4">
    <source>
        <dbReference type="Pfam" id="PF01420"/>
    </source>
</evidence>
<keyword evidence="6" id="KW-1185">Reference proteome</keyword>
<dbReference type="HOGENOM" id="CLU_021095_1_2_0"/>
<dbReference type="STRING" id="1499967.U27_00716"/>
<dbReference type="GO" id="GO:0003677">
    <property type="term" value="F:DNA binding"/>
    <property type="evidence" value="ECO:0007669"/>
    <property type="project" value="UniProtKB-KW"/>
</dbReference>
<dbReference type="InterPro" id="IPR044946">
    <property type="entry name" value="Restrct_endonuc_typeI_TRD_sf"/>
</dbReference>
<dbReference type="PANTHER" id="PTHR43140">
    <property type="entry name" value="TYPE-1 RESTRICTION ENZYME ECOKI SPECIFICITY PROTEIN"/>
    <property type="match status" value="1"/>
</dbReference>
<proteinExistence type="inferred from homology"/>
<dbReference type="EMBL" id="DF820475">
    <property type="protein sequence ID" value="GAK60818.1"/>
    <property type="molecule type" value="Genomic_DNA"/>
</dbReference>
<evidence type="ECO:0000256" key="2">
    <source>
        <dbReference type="ARBA" id="ARBA00022747"/>
    </source>
</evidence>
<evidence type="ECO:0000313" key="6">
    <source>
        <dbReference type="Proteomes" id="UP000030661"/>
    </source>
</evidence>
<dbReference type="Gene3D" id="1.10.287.1120">
    <property type="entry name" value="Bipartite methylase S protein"/>
    <property type="match status" value="1"/>
</dbReference>
<dbReference type="CDD" id="cd17521">
    <property type="entry name" value="RMtype1_S_Sau13435ORF2165P_TRD2-CR2_like"/>
    <property type="match status" value="1"/>
</dbReference>
<evidence type="ECO:0000256" key="3">
    <source>
        <dbReference type="ARBA" id="ARBA00023125"/>
    </source>
</evidence>
<evidence type="ECO:0000256" key="1">
    <source>
        <dbReference type="ARBA" id="ARBA00010923"/>
    </source>
</evidence>
<keyword evidence="3" id="KW-0238">DNA-binding</keyword>
<dbReference type="InterPro" id="IPR051212">
    <property type="entry name" value="Type-I_RE_S_subunit"/>
</dbReference>
<organism evidence="5">
    <name type="scientific">Vecturithrix granuli</name>
    <dbReference type="NCBI Taxonomy" id="1499967"/>
    <lineage>
        <taxon>Bacteria</taxon>
        <taxon>Candidatus Moduliflexota</taxon>
        <taxon>Candidatus Vecturitrichia</taxon>
        <taxon>Candidatus Vecturitrichales</taxon>
        <taxon>Candidatus Vecturitrichaceae</taxon>
        <taxon>Candidatus Vecturithrix</taxon>
    </lineage>
</organism>
<accession>A0A081C8B3</accession>
<dbReference type="Gene3D" id="3.90.220.20">
    <property type="entry name" value="DNA methylase specificity domains"/>
    <property type="match status" value="2"/>
</dbReference>
<evidence type="ECO:0000313" key="5">
    <source>
        <dbReference type="EMBL" id="GAK60818.1"/>
    </source>
</evidence>
<feature type="domain" description="Type I restriction modification DNA specificity" evidence="4">
    <location>
        <begin position="62"/>
        <end position="201"/>
    </location>
</feature>
<keyword evidence="5" id="KW-0540">Nuclease</keyword>
<dbReference type="GO" id="GO:0009307">
    <property type="term" value="P:DNA restriction-modification system"/>
    <property type="evidence" value="ECO:0007669"/>
    <property type="project" value="UniProtKB-KW"/>
</dbReference>
<keyword evidence="2" id="KW-0680">Restriction system</keyword>
<dbReference type="eggNOG" id="COG0732">
    <property type="taxonomic scope" value="Bacteria"/>
</dbReference>
<keyword evidence="5" id="KW-0378">Hydrolase</keyword>
<protein>
    <submittedName>
        <fullName evidence="5">Restriction endonuclease S subunit</fullName>
    </submittedName>
</protein>
<sequence>MKAYSAYKASGLEWLGQIPTHWETTKLKWVVKEKLQYGANEATELDDQTLPRYIRITDFGEDGKLKQDTFRSLPYDKAKEYLLNEGDILFARSGATVGKTFQFKNYDGIACFAGYLIKAIPDEQQILSDFLYLFTKSNSYENWRNSIFIQATIQNIGADKYNLLPIPLPSLLEQRAIAAYLDHKTRLIDTYIAKKQQQVERLQAYRAALINQAVTKGLNPDAPMKASGIEWLGDIPAHWEVKKLKHLGTIVLGKMLTPEDKGGYYKKLYLRAKNILWEKVDVSDVKEMWFSEQELKKYRLHLHDILISEGGEVGRTGIWRNEIEECYIQNSVHKVTINRGYNPFYFLYLFLVYGKVGHFDAIVERVSIGHLTREKLTEVFCLVPPPSEQHSIVAYLDEQTAKIDTLAAATQRQLERLQAYRTALISDVVTGKLDVRGELMDNQ</sequence>
<reference evidence="5" key="1">
    <citation type="journal article" date="2015" name="PeerJ">
        <title>First genomic representation of candidate bacterial phylum KSB3 points to enhanced environmental sensing as a trigger of wastewater bulking.</title>
        <authorList>
            <person name="Sekiguchi Y."/>
            <person name="Ohashi A."/>
            <person name="Parks D.H."/>
            <person name="Yamauchi T."/>
            <person name="Tyson G.W."/>
            <person name="Hugenholtz P."/>
        </authorList>
    </citation>
    <scope>NUCLEOTIDE SEQUENCE [LARGE SCALE GENOMIC DNA]</scope>
</reference>
<dbReference type="Pfam" id="PF01420">
    <property type="entry name" value="Methylase_S"/>
    <property type="match status" value="2"/>
</dbReference>
<dbReference type="PANTHER" id="PTHR43140:SF1">
    <property type="entry name" value="TYPE I RESTRICTION ENZYME ECOKI SPECIFICITY SUBUNIT"/>
    <property type="match status" value="1"/>
</dbReference>
<dbReference type="GO" id="GO:0004519">
    <property type="term" value="F:endonuclease activity"/>
    <property type="evidence" value="ECO:0007669"/>
    <property type="project" value="UniProtKB-KW"/>
</dbReference>
<gene>
    <name evidence="5" type="ORF">U27_00716</name>
</gene>
<dbReference type="Proteomes" id="UP000030661">
    <property type="component" value="Unassembled WGS sequence"/>
</dbReference>
<comment type="similarity">
    <text evidence="1">Belongs to the type-I restriction system S methylase family.</text>
</comment>
<name>A0A081C8B3_VECG1</name>
<keyword evidence="5" id="KW-0255">Endonuclease</keyword>
<dbReference type="InterPro" id="IPR000055">
    <property type="entry name" value="Restrct_endonuc_typeI_TRD"/>
</dbReference>